<evidence type="ECO:0000313" key="1">
    <source>
        <dbReference type="EMBL" id="PRQ04506.1"/>
    </source>
</evidence>
<protein>
    <submittedName>
        <fullName evidence="1">Uncharacterized protein</fullName>
    </submittedName>
</protein>
<sequence>MTHRLYLRQMVPDGREDGVLGRSSPLRKWATGPELGETRVTSSPRPAILLGLGAEGPEHEIKTMTKNSKQFMSAFALSAAALFLGGCKKTEATTDPGTAADATASPGDATADEQVKCFGINECAGQSVCAVSKPDLGIEHACAGENECSAKGWIQTTRGECDEKSGEVLGTL</sequence>
<proteinExistence type="predicted"/>
<dbReference type="Proteomes" id="UP000237968">
    <property type="component" value="Unassembled WGS sequence"/>
</dbReference>
<name>A0A2S9YHL8_9BACT</name>
<dbReference type="AlphaFoldDB" id="A0A2S9YHL8"/>
<dbReference type="EMBL" id="PVNK01000037">
    <property type="protein sequence ID" value="PRQ04506.1"/>
    <property type="molecule type" value="Genomic_DNA"/>
</dbReference>
<accession>A0A2S9YHL8</accession>
<reference evidence="1 2" key="1">
    <citation type="submission" date="2018-03" db="EMBL/GenBank/DDBJ databases">
        <title>Draft Genome Sequences of the Obligatory Marine Myxobacteria Enhygromyxa salina SWB005.</title>
        <authorList>
            <person name="Poehlein A."/>
            <person name="Moghaddam J.A."/>
            <person name="Harms H."/>
            <person name="Alanjari M."/>
            <person name="Koenig G.M."/>
            <person name="Daniel R."/>
            <person name="Schaeberle T.F."/>
        </authorList>
    </citation>
    <scope>NUCLEOTIDE SEQUENCE [LARGE SCALE GENOMIC DNA]</scope>
    <source>
        <strain evidence="1 2">SWB005</strain>
    </source>
</reference>
<organism evidence="1 2">
    <name type="scientific">Enhygromyxa salina</name>
    <dbReference type="NCBI Taxonomy" id="215803"/>
    <lineage>
        <taxon>Bacteria</taxon>
        <taxon>Pseudomonadati</taxon>
        <taxon>Myxococcota</taxon>
        <taxon>Polyangia</taxon>
        <taxon>Nannocystales</taxon>
        <taxon>Nannocystaceae</taxon>
        <taxon>Enhygromyxa</taxon>
    </lineage>
</organism>
<comment type="caution">
    <text evidence="1">The sequence shown here is derived from an EMBL/GenBank/DDBJ whole genome shotgun (WGS) entry which is preliminary data.</text>
</comment>
<evidence type="ECO:0000313" key="2">
    <source>
        <dbReference type="Proteomes" id="UP000237968"/>
    </source>
</evidence>
<keyword evidence="2" id="KW-1185">Reference proteome</keyword>
<gene>
    <name evidence="1" type="ORF">ENSA5_07370</name>
</gene>